<dbReference type="GO" id="GO:0006508">
    <property type="term" value="P:proteolysis"/>
    <property type="evidence" value="ECO:0007669"/>
    <property type="project" value="UniProtKB-KW"/>
</dbReference>
<dbReference type="Gene3D" id="2.30.42.10">
    <property type="match status" value="1"/>
</dbReference>
<dbReference type="InterPro" id="IPR041489">
    <property type="entry name" value="PDZ_6"/>
</dbReference>
<evidence type="ECO:0000256" key="6">
    <source>
        <dbReference type="SAM" id="SignalP"/>
    </source>
</evidence>
<feature type="signal peptide" evidence="6">
    <location>
        <begin position="1"/>
        <end position="25"/>
    </location>
</feature>
<dbReference type="Proteomes" id="UP001060336">
    <property type="component" value="Chromosome"/>
</dbReference>
<dbReference type="Pfam" id="PF03572">
    <property type="entry name" value="Peptidase_S41"/>
    <property type="match status" value="1"/>
</dbReference>
<reference evidence="8" key="1">
    <citation type="submission" date="2022-08" db="EMBL/GenBank/DDBJ databases">
        <title>Nisaea acidiphila sp. nov., isolated from a marine algal debris and emended description of the genus Nisaea Urios et al. 2008.</title>
        <authorList>
            <person name="Kwon K."/>
        </authorList>
    </citation>
    <scope>NUCLEOTIDE SEQUENCE</scope>
    <source>
        <strain evidence="8">MEBiC11861</strain>
    </source>
</reference>
<evidence type="ECO:0000256" key="1">
    <source>
        <dbReference type="ARBA" id="ARBA00009179"/>
    </source>
</evidence>
<dbReference type="Gene3D" id="3.30.750.44">
    <property type="match status" value="1"/>
</dbReference>
<dbReference type="AlphaFoldDB" id="A0A9J7AZP8"/>
<dbReference type="SMART" id="SM00245">
    <property type="entry name" value="TSPc"/>
    <property type="match status" value="1"/>
</dbReference>
<organism evidence="8 9">
    <name type="scientific">Nisaea acidiphila</name>
    <dbReference type="NCBI Taxonomy" id="1862145"/>
    <lineage>
        <taxon>Bacteria</taxon>
        <taxon>Pseudomonadati</taxon>
        <taxon>Pseudomonadota</taxon>
        <taxon>Alphaproteobacteria</taxon>
        <taxon>Rhodospirillales</taxon>
        <taxon>Thalassobaculaceae</taxon>
        <taxon>Nisaea</taxon>
    </lineage>
</organism>
<dbReference type="SUPFAM" id="SSF50156">
    <property type="entry name" value="PDZ domain-like"/>
    <property type="match status" value="1"/>
</dbReference>
<dbReference type="PANTHER" id="PTHR32060:SF30">
    <property type="entry name" value="CARBOXY-TERMINAL PROCESSING PROTEASE CTPA"/>
    <property type="match status" value="1"/>
</dbReference>
<keyword evidence="6" id="KW-0732">Signal</keyword>
<sequence>MGVLRSGRGRLLACALLLGLLTACAAPVVPVDPMVYDRDAAAEVFSAGFEGITSFYIEETDLPSLAVAGLHGMQNLDASVTVADRGDKVVIGHNGRDVAAFTVPDSDDVARWSMLTAAALDTGRRFSPTIRDAPPETLYNLVFRSALADLDRFSRYTTAANANRNRAHRRGYSGIGVVLAEESGRVFVREVFEDGPAAESGIAPGDVILAIDDRSVAGIDMQAVSDLLRGHDGTKVRVTTEDGERERTVSVTRAPVIEQTVYLKRYGDSAYLAVRSFNEATASSLRRKVAEAAAEIGPSLNGIIVDLRHNRGGVLRDAVSIADLFIEDGRILLTKGRHPRSEKEFKADLPDIAVGIPLIVLIDGDSASASEVVAGALQDSGRAVLIGSRTYGKGTVQMIVRLPNDGELIITWARMYTPSGYPIAPFGVYPTICSAEIGDPELQFVGSEARVAAVRARELLRLRRIAHDLDDSIQSALMERCGTRKTTRSSKDMDLAIALKLLREPGQFDRAFEASLIASKWPSPAQ</sequence>
<dbReference type="CDD" id="cd06782">
    <property type="entry name" value="cpPDZ_CPP-like"/>
    <property type="match status" value="1"/>
</dbReference>
<proteinExistence type="inferred from homology"/>
<evidence type="ECO:0000256" key="4">
    <source>
        <dbReference type="ARBA" id="ARBA00022825"/>
    </source>
</evidence>
<keyword evidence="2 5" id="KW-0645">Protease</keyword>
<name>A0A9J7AZP8_9PROT</name>
<dbReference type="Gene3D" id="3.90.226.10">
    <property type="entry name" value="2-enoyl-CoA Hydratase, Chain A, domain 1"/>
    <property type="match status" value="1"/>
</dbReference>
<evidence type="ECO:0000256" key="3">
    <source>
        <dbReference type="ARBA" id="ARBA00022801"/>
    </source>
</evidence>
<dbReference type="SMART" id="SM00228">
    <property type="entry name" value="PDZ"/>
    <property type="match status" value="1"/>
</dbReference>
<dbReference type="RefSeq" id="WP_257770179.1">
    <property type="nucleotide sequence ID" value="NZ_CP102480.1"/>
</dbReference>
<comment type="similarity">
    <text evidence="1 5">Belongs to the peptidase S41A family.</text>
</comment>
<keyword evidence="9" id="KW-1185">Reference proteome</keyword>
<dbReference type="KEGG" id="naci:NUH88_04355"/>
<dbReference type="CDD" id="cd07560">
    <property type="entry name" value="Peptidase_S41_CPP"/>
    <property type="match status" value="1"/>
</dbReference>
<dbReference type="InterPro" id="IPR004447">
    <property type="entry name" value="Peptidase_S41A"/>
</dbReference>
<dbReference type="PANTHER" id="PTHR32060">
    <property type="entry name" value="TAIL-SPECIFIC PROTEASE"/>
    <property type="match status" value="1"/>
</dbReference>
<dbReference type="EMBL" id="CP102480">
    <property type="protein sequence ID" value="UUX50925.1"/>
    <property type="molecule type" value="Genomic_DNA"/>
</dbReference>
<dbReference type="InterPro" id="IPR001478">
    <property type="entry name" value="PDZ"/>
</dbReference>
<keyword evidence="4 5" id="KW-0720">Serine protease</keyword>
<feature type="domain" description="PDZ" evidence="7">
    <location>
        <begin position="170"/>
        <end position="229"/>
    </location>
</feature>
<accession>A0A9J7AZP8</accession>
<evidence type="ECO:0000256" key="2">
    <source>
        <dbReference type="ARBA" id="ARBA00022670"/>
    </source>
</evidence>
<dbReference type="GO" id="GO:0004175">
    <property type="term" value="F:endopeptidase activity"/>
    <property type="evidence" value="ECO:0007669"/>
    <property type="project" value="TreeGrafter"/>
</dbReference>
<evidence type="ECO:0000313" key="8">
    <source>
        <dbReference type="EMBL" id="UUX50925.1"/>
    </source>
</evidence>
<feature type="chain" id="PRO_5039912541" evidence="6">
    <location>
        <begin position="26"/>
        <end position="526"/>
    </location>
</feature>
<dbReference type="PROSITE" id="PS50106">
    <property type="entry name" value="PDZ"/>
    <property type="match status" value="1"/>
</dbReference>
<protein>
    <submittedName>
        <fullName evidence="8">S41 family peptidase</fullName>
    </submittedName>
</protein>
<keyword evidence="3 5" id="KW-0378">Hydrolase</keyword>
<dbReference type="GO" id="GO:0007165">
    <property type="term" value="P:signal transduction"/>
    <property type="evidence" value="ECO:0007669"/>
    <property type="project" value="TreeGrafter"/>
</dbReference>
<dbReference type="InterPro" id="IPR029045">
    <property type="entry name" value="ClpP/crotonase-like_dom_sf"/>
</dbReference>
<dbReference type="GO" id="GO:0030288">
    <property type="term" value="C:outer membrane-bounded periplasmic space"/>
    <property type="evidence" value="ECO:0007669"/>
    <property type="project" value="TreeGrafter"/>
</dbReference>
<gene>
    <name evidence="8" type="ORF">NUH88_04355</name>
</gene>
<dbReference type="SUPFAM" id="SSF52096">
    <property type="entry name" value="ClpP/crotonase"/>
    <property type="match status" value="1"/>
</dbReference>
<evidence type="ECO:0000313" key="9">
    <source>
        <dbReference type="Proteomes" id="UP001060336"/>
    </source>
</evidence>
<evidence type="ECO:0000259" key="7">
    <source>
        <dbReference type="PROSITE" id="PS50106"/>
    </source>
</evidence>
<dbReference type="InterPro" id="IPR005151">
    <property type="entry name" value="Tail-specific_protease"/>
</dbReference>
<evidence type="ECO:0000256" key="5">
    <source>
        <dbReference type="RuleBase" id="RU004404"/>
    </source>
</evidence>
<dbReference type="PROSITE" id="PS51257">
    <property type="entry name" value="PROKAR_LIPOPROTEIN"/>
    <property type="match status" value="1"/>
</dbReference>
<dbReference type="Pfam" id="PF17820">
    <property type="entry name" value="PDZ_6"/>
    <property type="match status" value="1"/>
</dbReference>
<dbReference type="GO" id="GO:0008236">
    <property type="term" value="F:serine-type peptidase activity"/>
    <property type="evidence" value="ECO:0007669"/>
    <property type="project" value="UniProtKB-KW"/>
</dbReference>
<dbReference type="NCBIfam" id="TIGR00225">
    <property type="entry name" value="prc"/>
    <property type="match status" value="1"/>
</dbReference>
<dbReference type="InterPro" id="IPR036034">
    <property type="entry name" value="PDZ_sf"/>
</dbReference>